<dbReference type="InterPro" id="IPR036694">
    <property type="entry name" value="Dodecin-like_sf"/>
</dbReference>
<dbReference type="RefSeq" id="WP_207824474.1">
    <property type="nucleotide sequence ID" value="NZ_CP062006.1"/>
</dbReference>
<reference evidence="1 2" key="1">
    <citation type="submission" date="2020-09" db="EMBL/GenBank/DDBJ databases">
        <title>Brevundimonas sp. LVF1 isolated from an oligotrophic pond in Goettingen, Germany.</title>
        <authorList>
            <person name="Friedrich I."/>
            <person name="Klassen A."/>
            <person name="Neubauer H."/>
            <person name="Schneider D."/>
            <person name="Hertel R."/>
            <person name="Daniel R."/>
        </authorList>
    </citation>
    <scope>NUCLEOTIDE SEQUENCE [LARGE SCALE GENOMIC DNA]</scope>
    <source>
        <strain evidence="1 2">LVF1</strain>
    </source>
</reference>
<dbReference type="Gene3D" id="3.30.1660.10">
    <property type="entry name" value="Flavin-binding protein dodecin"/>
    <property type="match status" value="1"/>
</dbReference>
<evidence type="ECO:0000313" key="1">
    <source>
        <dbReference type="EMBL" id="QTC87797.1"/>
    </source>
</evidence>
<dbReference type="InterPro" id="IPR009923">
    <property type="entry name" value="Dodecin"/>
</dbReference>
<dbReference type="PANTHER" id="PTHR39324:SF1">
    <property type="entry name" value="CALCIUM DODECIN"/>
    <property type="match status" value="1"/>
</dbReference>
<organism evidence="1 2">
    <name type="scientific">Brevundimonas pondensis</name>
    <dbReference type="NCBI Taxonomy" id="2774189"/>
    <lineage>
        <taxon>Bacteria</taxon>
        <taxon>Pseudomonadati</taxon>
        <taxon>Pseudomonadota</taxon>
        <taxon>Alphaproteobacteria</taxon>
        <taxon>Caulobacterales</taxon>
        <taxon>Caulobacteraceae</taxon>
        <taxon>Brevundimonas</taxon>
    </lineage>
</organism>
<proteinExistence type="predicted"/>
<dbReference type="InterPro" id="IPR025543">
    <property type="entry name" value="Dodecin-like"/>
</dbReference>
<dbReference type="PANTHER" id="PTHR39324">
    <property type="entry name" value="CALCIUM DODECIN"/>
    <property type="match status" value="1"/>
</dbReference>
<dbReference type="Pfam" id="PF07311">
    <property type="entry name" value="Dodecin"/>
    <property type="match status" value="1"/>
</dbReference>
<keyword evidence="2" id="KW-1185">Reference proteome</keyword>
<gene>
    <name evidence="1" type="ORF">IFE19_17285</name>
</gene>
<sequence length="67" mass="7393">MSIARVTEITASSTVSFDDAIAQGIARADKTLRHVEGAWIQEQKVVVRDGKVAEYRVNMKISFVLAD</sequence>
<dbReference type="EMBL" id="CP062006">
    <property type="protein sequence ID" value="QTC87797.1"/>
    <property type="molecule type" value="Genomic_DNA"/>
</dbReference>
<protein>
    <submittedName>
        <fullName evidence="1">Dodecin domain-containing protein</fullName>
    </submittedName>
</protein>
<name>A0ABX7SLW7_9CAUL</name>
<evidence type="ECO:0000313" key="2">
    <source>
        <dbReference type="Proteomes" id="UP000663942"/>
    </source>
</evidence>
<dbReference type="SUPFAM" id="SSF89807">
    <property type="entry name" value="Dodecin-like"/>
    <property type="match status" value="1"/>
</dbReference>
<accession>A0ABX7SLW7</accession>
<dbReference type="Proteomes" id="UP000663942">
    <property type="component" value="Chromosome"/>
</dbReference>